<reference evidence="12" key="1">
    <citation type="journal article" date="2019" name="Int. J. Syst. Evol. Microbiol.">
        <title>The Global Catalogue of Microorganisms (GCM) 10K type strain sequencing project: providing services to taxonomists for standard genome sequencing and annotation.</title>
        <authorList>
            <consortium name="The Broad Institute Genomics Platform"/>
            <consortium name="The Broad Institute Genome Sequencing Center for Infectious Disease"/>
            <person name="Wu L."/>
            <person name="Ma J."/>
        </authorList>
    </citation>
    <scope>NUCLEOTIDE SEQUENCE [LARGE SCALE GENOMIC DNA]</scope>
    <source>
        <strain evidence="12">KCTC 22245</strain>
    </source>
</reference>
<keyword evidence="7" id="KW-0812">Transmembrane</keyword>
<comment type="similarity">
    <text evidence="2">Belongs to the GSP N family.</text>
</comment>
<comment type="caution">
    <text evidence="11">The sequence shown here is derived from an EMBL/GenBank/DDBJ whole genome shotgun (WGS) entry which is preliminary data.</text>
</comment>
<evidence type="ECO:0000256" key="2">
    <source>
        <dbReference type="ARBA" id="ARBA00007208"/>
    </source>
</evidence>
<gene>
    <name evidence="11" type="ORF">ACFONP_12025</name>
</gene>
<evidence type="ECO:0000313" key="11">
    <source>
        <dbReference type="EMBL" id="MFC3303459.1"/>
    </source>
</evidence>
<dbReference type="Pfam" id="PF01203">
    <property type="entry name" value="T2SSN"/>
    <property type="match status" value="1"/>
</dbReference>
<comment type="subcellular location">
    <subcellularLocation>
        <location evidence="1">Cell inner membrane</location>
    </subcellularLocation>
</comment>
<organism evidence="11 12">
    <name type="scientific">Parvularcula lutaonensis</name>
    <dbReference type="NCBI Taxonomy" id="491923"/>
    <lineage>
        <taxon>Bacteria</taxon>
        <taxon>Pseudomonadati</taxon>
        <taxon>Pseudomonadota</taxon>
        <taxon>Alphaproteobacteria</taxon>
        <taxon>Parvularculales</taxon>
        <taxon>Parvularculaceae</taxon>
        <taxon>Parvularcula</taxon>
    </lineage>
</organism>
<dbReference type="RefSeq" id="WP_189576047.1">
    <property type="nucleotide sequence ID" value="NZ_BMXU01000002.1"/>
</dbReference>
<protein>
    <recommendedName>
        <fullName evidence="3">Type II secretion system protein N</fullName>
    </recommendedName>
    <alternativeName>
        <fullName evidence="10">General secretion pathway protein N</fullName>
    </alternativeName>
</protein>
<evidence type="ECO:0000313" key="12">
    <source>
        <dbReference type="Proteomes" id="UP001595607"/>
    </source>
</evidence>
<evidence type="ECO:0000256" key="7">
    <source>
        <dbReference type="ARBA" id="ARBA00022692"/>
    </source>
</evidence>
<evidence type="ECO:0000256" key="6">
    <source>
        <dbReference type="ARBA" id="ARBA00022519"/>
    </source>
</evidence>
<proteinExistence type="inferred from homology"/>
<evidence type="ECO:0000256" key="9">
    <source>
        <dbReference type="ARBA" id="ARBA00023136"/>
    </source>
</evidence>
<keyword evidence="6" id="KW-0997">Cell inner membrane</keyword>
<evidence type="ECO:0000256" key="8">
    <source>
        <dbReference type="ARBA" id="ARBA00022927"/>
    </source>
</evidence>
<accession>A0ABV7MDB0</accession>
<dbReference type="Proteomes" id="UP001595607">
    <property type="component" value="Unassembled WGS sequence"/>
</dbReference>
<evidence type="ECO:0000256" key="5">
    <source>
        <dbReference type="ARBA" id="ARBA00022475"/>
    </source>
</evidence>
<keyword evidence="5" id="KW-1003">Cell membrane</keyword>
<sequence length="244" mass="26210">MRISLIAVGAVVFLTMLLARLPMGLVVENARLPLSYESVTGTLWNGEIRGLTVDGQRIGDARIALRFLPLLTGKAEANVTVAGPGLNGSGNVRAMSSLFVLSDAEGTMELSRFGLVDVFGQTLRGDLEADIERVAFGKDGCREAELFVRTDAVTQSLGVFARGGLPLEGQGRCDGPDLLIPMQGSNEDASVVAELRLQPNGRYRSKLSVTPARRELGRFLERAGFRREGDAYVAERSGLVESTL</sequence>
<evidence type="ECO:0000256" key="10">
    <source>
        <dbReference type="ARBA" id="ARBA00030772"/>
    </source>
</evidence>
<evidence type="ECO:0000256" key="1">
    <source>
        <dbReference type="ARBA" id="ARBA00004533"/>
    </source>
</evidence>
<dbReference type="InterPro" id="IPR022792">
    <property type="entry name" value="T2SS_protein-GspN"/>
</dbReference>
<keyword evidence="8" id="KW-0653">Protein transport</keyword>
<keyword evidence="4" id="KW-0813">Transport</keyword>
<evidence type="ECO:0000256" key="3">
    <source>
        <dbReference type="ARBA" id="ARBA00021563"/>
    </source>
</evidence>
<name>A0ABV7MDB0_9PROT</name>
<keyword evidence="9" id="KW-0472">Membrane</keyword>
<evidence type="ECO:0000256" key="4">
    <source>
        <dbReference type="ARBA" id="ARBA00022448"/>
    </source>
</evidence>
<keyword evidence="12" id="KW-1185">Reference proteome</keyword>
<dbReference type="EMBL" id="JBHRVA010000003">
    <property type="protein sequence ID" value="MFC3303459.1"/>
    <property type="molecule type" value="Genomic_DNA"/>
</dbReference>